<gene>
    <name evidence="2" type="ORF">ACHAWO_009818</name>
</gene>
<dbReference type="AlphaFoldDB" id="A0ABD3QJF2"/>
<evidence type="ECO:0000256" key="1">
    <source>
        <dbReference type="SAM" id="MobiDB-lite"/>
    </source>
</evidence>
<organism evidence="2 3">
    <name type="scientific">Cyclotella atomus</name>
    <dbReference type="NCBI Taxonomy" id="382360"/>
    <lineage>
        <taxon>Eukaryota</taxon>
        <taxon>Sar</taxon>
        <taxon>Stramenopiles</taxon>
        <taxon>Ochrophyta</taxon>
        <taxon>Bacillariophyta</taxon>
        <taxon>Coscinodiscophyceae</taxon>
        <taxon>Thalassiosirophycidae</taxon>
        <taxon>Stephanodiscales</taxon>
        <taxon>Stephanodiscaceae</taxon>
        <taxon>Cyclotella</taxon>
    </lineage>
</organism>
<dbReference type="PANTHER" id="PTHR12948">
    <property type="entry name" value="NEDD8 ULTIMATE BUSTER-1 BS4 PROTEIN"/>
    <property type="match status" value="1"/>
</dbReference>
<proteinExistence type="predicted"/>
<feature type="compositionally biased region" description="Polar residues" evidence="1">
    <location>
        <begin position="600"/>
        <end position="611"/>
    </location>
</feature>
<dbReference type="InterPro" id="IPR039749">
    <property type="entry name" value="NUB1"/>
</dbReference>
<accession>A0ABD3QJF2</accession>
<evidence type="ECO:0000313" key="3">
    <source>
        <dbReference type="Proteomes" id="UP001530400"/>
    </source>
</evidence>
<dbReference type="InterPro" id="IPR009060">
    <property type="entry name" value="UBA-like_sf"/>
</dbReference>
<dbReference type="PANTHER" id="PTHR12948:SF3">
    <property type="entry name" value="NEDD8 ULTIMATE BUSTER 1"/>
    <property type="match status" value="1"/>
</dbReference>
<evidence type="ECO:0000313" key="2">
    <source>
        <dbReference type="EMBL" id="KAL3800574.1"/>
    </source>
</evidence>
<comment type="caution">
    <text evidence="2">The sequence shown here is derived from an EMBL/GenBank/DDBJ whole genome shotgun (WGS) entry which is preliminary data.</text>
</comment>
<dbReference type="EMBL" id="JALLPJ020000156">
    <property type="protein sequence ID" value="KAL3800574.1"/>
    <property type="molecule type" value="Genomic_DNA"/>
</dbReference>
<keyword evidence="3" id="KW-1185">Reference proteome</keyword>
<dbReference type="Gene3D" id="1.10.8.10">
    <property type="entry name" value="DNA helicase RuvA subunit, C-terminal domain"/>
    <property type="match status" value="1"/>
</dbReference>
<name>A0ABD3QJF2_9STRA</name>
<dbReference type="SUPFAM" id="SSF46934">
    <property type="entry name" value="UBA-like"/>
    <property type="match status" value="1"/>
</dbReference>
<reference evidence="2 3" key="1">
    <citation type="submission" date="2024-10" db="EMBL/GenBank/DDBJ databases">
        <title>Updated reference genomes for cyclostephanoid diatoms.</title>
        <authorList>
            <person name="Roberts W.R."/>
            <person name="Alverson A.J."/>
        </authorList>
    </citation>
    <scope>NUCLEOTIDE SEQUENCE [LARGE SCALE GENOMIC DNA]</scope>
    <source>
        <strain evidence="2 3">AJA010-31</strain>
    </source>
</reference>
<sequence>MNHKELILSILREQKIKLWLPPYHTSTPCQDALRSLSSSISSKILMRKHDDASNVIKLDTEAIYNLLIELQTPAVEKYIQKHSVDFKIVGIASTKDVKIPSDMSSRWGDKVSIHKNGKLMIRVVNISSTLTVEMLLDDLSTVFDGGVRMICRGKNLAAGCMRTIIGSDACAKKEVLCLVSPGTGPTGKRSSAAAAFSNVAPIDDVEREVPRTDATIIASVRQAAQTLEKSTTSRFEITDQSGRLVPMSQMDSSSFLTALGLHRLGRSKMEIKSTTIERTEQDASVSKEGIASALTFLLEADAEWNSSPALLSWRGKVDNYGLLQLDIAWCYLLLGSIENLPDAVERLTKAESVLRKQVHSNFVTLALAQADMNNSIPPLCSVFVRLYLLQGVAYKTIGNDAEATKRLGWARLLCQRLRESSPSDAVDELCGVYNTTDRSCVIAALRRSNGRPDEAGELISLDREERKAAAKKRRRQRKFGRCSNGSDWVNTDHVSPLACMLGMNVNESDLDSDSEDERKISMSYALLLVEELNRASGRTRRATTPKHTAKELDLVTMMSMGVEESLARQALEATGNVDAAVVWLSTVHDKEPADKYNNGEEPNSGNETSDNPMADAEKLLKNELGNALLGNSKNLEKEWLGVDLDDEWNLIENYGPMDA</sequence>
<protein>
    <recommendedName>
        <fullName evidence="4">UBA domain-containing protein</fullName>
    </recommendedName>
</protein>
<feature type="region of interest" description="Disordered" evidence="1">
    <location>
        <begin position="591"/>
        <end position="613"/>
    </location>
</feature>
<dbReference type="CDD" id="cd14291">
    <property type="entry name" value="UBA1_NUB1_like"/>
    <property type="match status" value="1"/>
</dbReference>
<dbReference type="Proteomes" id="UP001530400">
    <property type="component" value="Unassembled WGS sequence"/>
</dbReference>
<evidence type="ECO:0008006" key="4">
    <source>
        <dbReference type="Google" id="ProtNLM"/>
    </source>
</evidence>